<feature type="domain" description="DNA-binding phage zinc finger" evidence="1">
    <location>
        <begin position="30"/>
        <end position="98"/>
    </location>
</feature>
<name>A0ABY9ZPY3_9ACTN</name>
<organism evidence="2 3">
    <name type="scientific">Micromonospora halotolerans</name>
    <dbReference type="NCBI Taxonomy" id="709879"/>
    <lineage>
        <taxon>Bacteria</taxon>
        <taxon>Bacillati</taxon>
        <taxon>Actinomycetota</taxon>
        <taxon>Actinomycetes</taxon>
        <taxon>Micromonosporales</taxon>
        <taxon>Micromonosporaceae</taxon>
        <taxon>Micromonospora</taxon>
    </lineage>
</organism>
<keyword evidence="3" id="KW-1185">Reference proteome</keyword>
<evidence type="ECO:0000313" key="2">
    <source>
        <dbReference type="EMBL" id="WNM37346.1"/>
    </source>
</evidence>
<dbReference type="RefSeq" id="WP_313718892.1">
    <property type="nucleotide sequence ID" value="NZ_CP134876.1"/>
</dbReference>
<proteinExistence type="predicted"/>
<sequence length="110" mass="12062">MGSVDIHREKAIAEFWEGMRDVAAAATRYRDDNLFKALRKIGRAVVLRGVQIPGGGLFVPCPICKSVPGQSCINVPRHPLDGELHPERVELAEKAIAGEVQIPEHEMPTP</sequence>
<accession>A0ABY9ZPY3</accession>
<evidence type="ECO:0000313" key="3">
    <source>
        <dbReference type="Proteomes" id="UP001303001"/>
    </source>
</evidence>
<protein>
    <recommendedName>
        <fullName evidence="1">DNA-binding phage zinc finger domain-containing protein</fullName>
    </recommendedName>
</protein>
<reference evidence="2 3" key="1">
    <citation type="submission" date="2023-09" db="EMBL/GenBank/DDBJ databases">
        <title>Micromonospora halotolerans DSM 45598 genome sequence.</title>
        <authorList>
            <person name="Mo P."/>
        </authorList>
    </citation>
    <scope>NUCLEOTIDE SEQUENCE [LARGE SCALE GENOMIC DNA]</scope>
    <source>
        <strain evidence="2 3">DSM 45598</strain>
    </source>
</reference>
<dbReference type="EMBL" id="CP134876">
    <property type="protein sequence ID" value="WNM37346.1"/>
    <property type="molecule type" value="Genomic_DNA"/>
</dbReference>
<evidence type="ECO:0000259" key="1">
    <source>
        <dbReference type="Pfam" id="PF24623"/>
    </source>
</evidence>
<gene>
    <name evidence="2" type="ORF">RMN56_19460</name>
</gene>
<dbReference type="Proteomes" id="UP001303001">
    <property type="component" value="Chromosome"/>
</dbReference>
<dbReference type="Pfam" id="PF24623">
    <property type="entry name" value="Phage_zn_bind_8"/>
    <property type="match status" value="1"/>
</dbReference>
<dbReference type="InterPro" id="IPR056911">
    <property type="entry name" value="Phage_Znf_bind_put"/>
</dbReference>